<feature type="transmembrane region" description="Helical" evidence="18">
    <location>
        <begin position="37"/>
        <end position="59"/>
    </location>
</feature>
<dbReference type="NCBIfam" id="TIGR03592">
    <property type="entry name" value="yidC_oxa1_cterm"/>
    <property type="match status" value="1"/>
</dbReference>
<evidence type="ECO:0000313" key="21">
    <source>
        <dbReference type="Proteomes" id="UP000539111"/>
    </source>
</evidence>
<evidence type="ECO:0000256" key="4">
    <source>
        <dbReference type="ARBA" id="ARBA00022448"/>
    </source>
</evidence>
<evidence type="ECO:0000256" key="11">
    <source>
        <dbReference type="ARBA" id="ARBA00025034"/>
    </source>
</evidence>
<evidence type="ECO:0000256" key="9">
    <source>
        <dbReference type="ARBA" id="ARBA00023136"/>
    </source>
</evidence>
<evidence type="ECO:0000256" key="1">
    <source>
        <dbReference type="ARBA" id="ARBA00004651"/>
    </source>
</evidence>
<keyword evidence="8 18" id="KW-1133">Transmembrane helix</keyword>
<dbReference type="AlphaFoldDB" id="A0A7Z0A940"/>
<feature type="transmembrane region" description="Helical" evidence="18">
    <location>
        <begin position="109"/>
        <end position="130"/>
    </location>
</feature>
<evidence type="ECO:0000256" key="14">
    <source>
        <dbReference type="ARBA" id="ARBA00033245"/>
    </source>
</evidence>
<comment type="subcellular location">
    <subcellularLocation>
        <location evidence="1">Cell membrane</location>
        <topology evidence="1">Multi-pass membrane protein</topology>
    </subcellularLocation>
    <subcellularLocation>
        <location evidence="16">Membrane</location>
        <topology evidence="16">Multi-pass membrane protein</topology>
    </subcellularLocation>
</comment>
<keyword evidence="4" id="KW-0813">Transport</keyword>
<evidence type="ECO:0000259" key="19">
    <source>
        <dbReference type="Pfam" id="PF02096"/>
    </source>
</evidence>
<dbReference type="InterPro" id="IPR028055">
    <property type="entry name" value="YidC/Oxa/ALB_C"/>
</dbReference>
<dbReference type="Pfam" id="PF02096">
    <property type="entry name" value="60KD_IMP"/>
    <property type="match status" value="1"/>
</dbReference>
<feature type="transmembrane region" description="Helical" evidence="18">
    <location>
        <begin position="219"/>
        <end position="245"/>
    </location>
</feature>
<dbReference type="NCBIfam" id="NF002350">
    <property type="entry name" value="PRK01315.1"/>
    <property type="match status" value="1"/>
</dbReference>
<feature type="compositionally biased region" description="Low complexity" evidence="17">
    <location>
        <begin position="401"/>
        <end position="413"/>
    </location>
</feature>
<evidence type="ECO:0000256" key="16">
    <source>
        <dbReference type="RuleBase" id="RU003945"/>
    </source>
</evidence>
<feature type="compositionally biased region" description="Polar residues" evidence="17">
    <location>
        <begin position="318"/>
        <end position="329"/>
    </location>
</feature>
<evidence type="ECO:0000256" key="8">
    <source>
        <dbReference type="ARBA" id="ARBA00022989"/>
    </source>
</evidence>
<organism evidence="20 21">
    <name type="scientific">Spelaeicoccus albus</name>
    <dbReference type="NCBI Taxonomy" id="1280376"/>
    <lineage>
        <taxon>Bacteria</taxon>
        <taxon>Bacillati</taxon>
        <taxon>Actinomycetota</taxon>
        <taxon>Actinomycetes</taxon>
        <taxon>Micrococcales</taxon>
        <taxon>Brevibacteriaceae</taxon>
        <taxon>Spelaeicoccus</taxon>
    </lineage>
</organism>
<feature type="transmembrane region" description="Helical" evidence="18">
    <location>
        <begin position="7"/>
        <end position="31"/>
    </location>
</feature>
<gene>
    <name evidence="20" type="ORF">BJY26_000893</name>
</gene>
<dbReference type="InterPro" id="IPR047196">
    <property type="entry name" value="YidC_ALB_C"/>
</dbReference>
<keyword evidence="5" id="KW-1003">Cell membrane</keyword>
<dbReference type="GO" id="GO:0015031">
    <property type="term" value="P:protein transport"/>
    <property type="evidence" value="ECO:0007669"/>
    <property type="project" value="UniProtKB-KW"/>
</dbReference>
<evidence type="ECO:0000256" key="17">
    <source>
        <dbReference type="SAM" id="MobiDB-lite"/>
    </source>
</evidence>
<proteinExistence type="inferred from homology"/>
<dbReference type="RefSeq" id="WP_179426041.1">
    <property type="nucleotide sequence ID" value="NZ_JACBZP010000001.1"/>
</dbReference>
<keyword evidence="7" id="KW-0653">Protein transport</keyword>
<dbReference type="GO" id="GO:0032977">
    <property type="term" value="F:membrane insertase activity"/>
    <property type="evidence" value="ECO:0007669"/>
    <property type="project" value="InterPro"/>
</dbReference>
<accession>A0A7Z0A940</accession>
<feature type="domain" description="Membrane insertase YidC/Oxa/ALB C-terminal" evidence="19">
    <location>
        <begin position="39"/>
        <end position="256"/>
    </location>
</feature>
<evidence type="ECO:0000256" key="6">
    <source>
        <dbReference type="ARBA" id="ARBA00022692"/>
    </source>
</evidence>
<evidence type="ECO:0000256" key="13">
    <source>
        <dbReference type="ARBA" id="ARBA00031538"/>
    </source>
</evidence>
<evidence type="ECO:0000256" key="12">
    <source>
        <dbReference type="ARBA" id="ARBA00026028"/>
    </source>
</evidence>
<feature type="compositionally biased region" description="Low complexity" evidence="17">
    <location>
        <begin position="437"/>
        <end position="451"/>
    </location>
</feature>
<evidence type="ECO:0000256" key="15">
    <source>
        <dbReference type="ARBA" id="ARBA00033342"/>
    </source>
</evidence>
<protein>
    <recommendedName>
        <fullName evidence="3">Membrane protein insertase YidC</fullName>
    </recommendedName>
    <alternativeName>
        <fullName evidence="15">Foldase YidC</fullName>
    </alternativeName>
    <alternativeName>
        <fullName evidence="14">Membrane integrase YidC</fullName>
    </alternativeName>
    <alternativeName>
        <fullName evidence="13">Membrane protein YidC</fullName>
    </alternativeName>
</protein>
<dbReference type="CDD" id="cd20070">
    <property type="entry name" value="5TM_YidC_Alb3"/>
    <property type="match status" value="1"/>
</dbReference>
<keyword evidence="6 16" id="KW-0812">Transmembrane</keyword>
<reference evidence="20 21" key="1">
    <citation type="submission" date="2020-07" db="EMBL/GenBank/DDBJ databases">
        <title>Sequencing the genomes of 1000 actinobacteria strains.</title>
        <authorList>
            <person name="Klenk H.-P."/>
        </authorList>
    </citation>
    <scope>NUCLEOTIDE SEQUENCE [LARGE SCALE GENOMIC DNA]</scope>
    <source>
        <strain evidence="20 21">DSM 26341</strain>
    </source>
</reference>
<dbReference type="GO" id="GO:0005886">
    <property type="term" value="C:plasma membrane"/>
    <property type="evidence" value="ECO:0007669"/>
    <property type="project" value="UniProtKB-SubCell"/>
</dbReference>
<comment type="subunit">
    <text evidence="12">Interacts with the Sec translocase complex via SecD. Specifically interacts with transmembrane segments of nascent integral membrane proteins during membrane integration.</text>
</comment>
<evidence type="ECO:0000256" key="2">
    <source>
        <dbReference type="ARBA" id="ARBA00010527"/>
    </source>
</evidence>
<evidence type="ECO:0000256" key="3">
    <source>
        <dbReference type="ARBA" id="ARBA00015325"/>
    </source>
</evidence>
<dbReference type="GO" id="GO:0051205">
    <property type="term" value="P:protein insertion into membrane"/>
    <property type="evidence" value="ECO:0007669"/>
    <property type="project" value="TreeGrafter"/>
</dbReference>
<dbReference type="Proteomes" id="UP000539111">
    <property type="component" value="Unassembled WGS sequence"/>
</dbReference>
<evidence type="ECO:0000256" key="5">
    <source>
        <dbReference type="ARBA" id="ARBA00022475"/>
    </source>
</evidence>
<feature type="region of interest" description="Disordered" evidence="17">
    <location>
        <begin position="277"/>
        <end position="451"/>
    </location>
</feature>
<dbReference type="PANTHER" id="PTHR12428">
    <property type="entry name" value="OXA1"/>
    <property type="match status" value="1"/>
</dbReference>
<evidence type="ECO:0000313" key="20">
    <source>
        <dbReference type="EMBL" id="NYI66587.1"/>
    </source>
</evidence>
<keyword evidence="21" id="KW-1185">Reference proteome</keyword>
<keyword evidence="10" id="KW-0143">Chaperone</keyword>
<evidence type="ECO:0000256" key="7">
    <source>
        <dbReference type="ARBA" id="ARBA00022927"/>
    </source>
</evidence>
<dbReference type="EMBL" id="JACBZP010000001">
    <property type="protein sequence ID" value="NYI66587.1"/>
    <property type="molecule type" value="Genomic_DNA"/>
</dbReference>
<name>A0A7Z0A940_9MICO</name>
<keyword evidence="9 18" id="KW-0472">Membrane</keyword>
<dbReference type="PANTHER" id="PTHR12428:SF65">
    <property type="entry name" value="CYTOCHROME C OXIDASE ASSEMBLY PROTEIN COX18, MITOCHONDRIAL"/>
    <property type="match status" value="1"/>
</dbReference>
<dbReference type="InterPro" id="IPR001708">
    <property type="entry name" value="YidC/ALB3/OXA1/COX18"/>
</dbReference>
<comment type="similarity">
    <text evidence="2">Belongs to the OXA1/ALB3/YidC family. Type 1 subfamily.</text>
</comment>
<feature type="compositionally biased region" description="Polar residues" evidence="17">
    <location>
        <begin position="421"/>
        <end position="433"/>
    </location>
</feature>
<feature type="transmembrane region" description="Helical" evidence="18">
    <location>
        <begin position="175"/>
        <end position="195"/>
    </location>
</feature>
<evidence type="ECO:0000256" key="18">
    <source>
        <dbReference type="SAM" id="Phobius"/>
    </source>
</evidence>
<sequence length="451" mass="48747">MGFIDTILFPIKWVVAWILVLFHHGMTFIGLDASSGLNWVLSIVGLTVVIRLVLVPLFFRQIKAQRGMQALQPELMKLQAKYKGKTDSFSRQAMGQEQMALYKRHGTNPLSSCLPILAQMPIFFSLFRVLRGLQDIAAGNQDAIGGLTQGLAQQAEKSSLFGASLSDSFLSSPELHVKVLIAIMIVIMMVTQFITQKQIMSKNMSEAAMNNPFMKQQKMMLYLFPLIFVFGGVSFPVGVLIYWVISNLWTMGQQFYQIERMPAPGSPAEKALMEKRKKKGLPPLPGLKKLESDDEEPAAAPRGQRQQPVRKDRAKSGPPSTTPQTSARQGAQRPAGQTPGKSSGQQPGRKPADSDARKAGQPPAAGHPGGQKSPGQRAQPSKSGASKAARAQAPGKPGQNKPASGKPAPAKPSQGKPAQSRPANSGKKSQSKPSGAKRPSQSKPQSPRSND</sequence>
<comment type="caution">
    <text evidence="20">The sequence shown here is derived from an EMBL/GenBank/DDBJ whole genome shotgun (WGS) entry which is preliminary data.</text>
</comment>
<evidence type="ECO:0000256" key="10">
    <source>
        <dbReference type="ARBA" id="ARBA00023186"/>
    </source>
</evidence>
<feature type="compositionally biased region" description="Polar residues" evidence="17">
    <location>
        <begin position="373"/>
        <end position="384"/>
    </location>
</feature>
<comment type="function">
    <text evidence="11">Required for the insertion and/or proper folding and/or complex formation of integral membrane proteins into the membrane. Involved in integration of membrane proteins that insert both dependently and independently of the Sec translocase complex, as well as at least some lipoproteins. Aids folding of multispanning membrane proteins.</text>
</comment>